<keyword evidence="4" id="KW-0479">Metal-binding</keyword>
<evidence type="ECO:0000256" key="6">
    <source>
        <dbReference type="ARBA" id="ARBA00023014"/>
    </source>
</evidence>
<protein>
    <recommendedName>
        <fullName evidence="8">Radical SAM core domain-containing protein</fullName>
    </recommendedName>
</protein>
<sequence length="154" mass="17164">MKCFNDTLYTKITTATLQPVLNTLKLLKSSNVHLEITNLVIPGYTDDMTMISEMCDWLISNGFSETPLHFSRFFPAYKMQNVPSTPVATVEKAVSIAKSKGIKYVYLGNVSDTTNTHCANCGEELIKRDGYKVNILMKSGVCPKCSRTVPGIWE</sequence>
<evidence type="ECO:0000256" key="4">
    <source>
        <dbReference type="ARBA" id="ARBA00022723"/>
    </source>
</evidence>
<evidence type="ECO:0008006" key="8">
    <source>
        <dbReference type="Google" id="ProtNLM"/>
    </source>
</evidence>
<keyword evidence="5" id="KW-0408">Iron</keyword>
<evidence type="ECO:0000256" key="5">
    <source>
        <dbReference type="ARBA" id="ARBA00023004"/>
    </source>
</evidence>
<reference evidence="7" key="1">
    <citation type="submission" date="2019-08" db="EMBL/GenBank/DDBJ databases">
        <authorList>
            <person name="Kucharzyk K."/>
            <person name="Murdoch R.W."/>
            <person name="Higgins S."/>
            <person name="Loffler F."/>
        </authorList>
    </citation>
    <scope>NUCLEOTIDE SEQUENCE</scope>
</reference>
<evidence type="ECO:0000256" key="1">
    <source>
        <dbReference type="ARBA" id="ARBA00001966"/>
    </source>
</evidence>
<comment type="caution">
    <text evidence="7">The sequence shown here is derived from an EMBL/GenBank/DDBJ whole genome shotgun (WGS) entry which is preliminary data.</text>
</comment>
<dbReference type="GO" id="GO:0051539">
    <property type="term" value="F:4 iron, 4 sulfur cluster binding"/>
    <property type="evidence" value="ECO:0007669"/>
    <property type="project" value="UniProtKB-KW"/>
</dbReference>
<keyword evidence="6" id="KW-0411">Iron-sulfur</keyword>
<dbReference type="InterPro" id="IPR034457">
    <property type="entry name" value="Organic_radical-activating"/>
</dbReference>
<dbReference type="SUPFAM" id="SSF102114">
    <property type="entry name" value="Radical SAM enzymes"/>
    <property type="match status" value="1"/>
</dbReference>
<dbReference type="PANTHER" id="PTHR30352">
    <property type="entry name" value="PYRUVATE FORMATE-LYASE-ACTIVATING ENZYME"/>
    <property type="match status" value="1"/>
</dbReference>
<evidence type="ECO:0000313" key="7">
    <source>
        <dbReference type="EMBL" id="MPN57405.1"/>
    </source>
</evidence>
<keyword evidence="3" id="KW-0949">S-adenosyl-L-methionine</keyword>
<name>A0A645J134_9ZZZZ</name>
<accession>A0A645J134</accession>
<gene>
    <name evidence="7" type="ORF">SDC9_205099</name>
</gene>
<proteinExistence type="predicted"/>
<dbReference type="GO" id="GO:0046872">
    <property type="term" value="F:metal ion binding"/>
    <property type="evidence" value="ECO:0007669"/>
    <property type="project" value="UniProtKB-KW"/>
</dbReference>
<evidence type="ECO:0000256" key="3">
    <source>
        <dbReference type="ARBA" id="ARBA00022691"/>
    </source>
</evidence>
<organism evidence="7">
    <name type="scientific">bioreactor metagenome</name>
    <dbReference type="NCBI Taxonomy" id="1076179"/>
    <lineage>
        <taxon>unclassified sequences</taxon>
        <taxon>metagenomes</taxon>
        <taxon>ecological metagenomes</taxon>
    </lineage>
</organism>
<comment type="cofactor">
    <cofactor evidence="1">
        <name>[4Fe-4S] cluster</name>
        <dbReference type="ChEBI" id="CHEBI:49883"/>
    </cofactor>
</comment>
<evidence type="ECO:0000256" key="2">
    <source>
        <dbReference type="ARBA" id="ARBA00022485"/>
    </source>
</evidence>
<dbReference type="PANTHER" id="PTHR30352:SF5">
    <property type="entry name" value="PYRUVATE FORMATE-LYASE 1-ACTIVATING ENZYME"/>
    <property type="match status" value="1"/>
</dbReference>
<dbReference type="Gene3D" id="3.20.20.70">
    <property type="entry name" value="Aldolase class I"/>
    <property type="match status" value="1"/>
</dbReference>
<dbReference type="AlphaFoldDB" id="A0A645J134"/>
<dbReference type="InterPro" id="IPR058240">
    <property type="entry name" value="rSAM_sf"/>
</dbReference>
<keyword evidence="2" id="KW-0004">4Fe-4S</keyword>
<dbReference type="InterPro" id="IPR013785">
    <property type="entry name" value="Aldolase_TIM"/>
</dbReference>
<dbReference type="EMBL" id="VSSQ01128894">
    <property type="protein sequence ID" value="MPN57405.1"/>
    <property type="molecule type" value="Genomic_DNA"/>
</dbReference>